<organism evidence="2 3">
    <name type="scientific">Sistotremastrum niveocremeum HHB9708</name>
    <dbReference type="NCBI Taxonomy" id="1314777"/>
    <lineage>
        <taxon>Eukaryota</taxon>
        <taxon>Fungi</taxon>
        <taxon>Dikarya</taxon>
        <taxon>Basidiomycota</taxon>
        <taxon>Agaricomycotina</taxon>
        <taxon>Agaricomycetes</taxon>
        <taxon>Sistotremastrales</taxon>
        <taxon>Sistotremastraceae</taxon>
        <taxon>Sertulicium</taxon>
        <taxon>Sertulicium niveocremeum</taxon>
    </lineage>
</organism>
<sequence length="455" mass="52525">MINFLRSVAEGSPDPKLRTIYYFVLQYLGPTLHDVLVSSHYGRFTSKMTMAVAIQLLRRHQTLHSVNLIHNGAKPANFCLPPGPFDSSQPCPDHSVFTIDFGFSSFYTPPPDGEEKEKDWATANRYFRSLRSEGGYSVSPRDDLESLTYVLAFLSKGMLPWHCGLSNLDWKCPAAKEDATGDMIFKGMDPVYQWLFETSRALKWGALPDYDKIIAKFSERWIEKGFGPNPGEFNWWIPSVNEDTGTDHKEAKDRRWLFHGWRVFTPRETDDHDIYEPPIPSPHDVVLPIEDEEEVIFLWPEKNRLPKPDAEERLYLRHGMSALDIPLPPTVADEWKSLQVPCYAVSYPPWGKFSVSFYERWEIYTEKYFEAMAAFYDLDEFQMPPSWSPYGEAFERQALPKSDVEELMFLNFDGDDSAIPMACRAPLPCPDFAEYFWFFVDNSEEEEEEQSAGGL</sequence>
<dbReference type="Gene3D" id="1.10.510.10">
    <property type="entry name" value="Transferase(Phosphotransferase) domain 1"/>
    <property type="match status" value="1"/>
</dbReference>
<dbReference type="EMBL" id="KV419439">
    <property type="protein sequence ID" value="KZS88186.1"/>
    <property type="molecule type" value="Genomic_DNA"/>
</dbReference>
<dbReference type="STRING" id="1314777.A0A164NZ02"/>
<reference evidence="2 3" key="1">
    <citation type="journal article" date="2016" name="Mol. Biol. Evol.">
        <title>Comparative Genomics of Early-Diverging Mushroom-Forming Fungi Provides Insights into the Origins of Lignocellulose Decay Capabilities.</title>
        <authorList>
            <person name="Nagy L.G."/>
            <person name="Riley R."/>
            <person name="Tritt A."/>
            <person name="Adam C."/>
            <person name="Daum C."/>
            <person name="Floudas D."/>
            <person name="Sun H."/>
            <person name="Yadav J.S."/>
            <person name="Pangilinan J."/>
            <person name="Larsson K.H."/>
            <person name="Matsuura K."/>
            <person name="Barry K."/>
            <person name="Labutti K."/>
            <person name="Kuo R."/>
            <person name="Ohm R.A."/>
            <person name="Bhattacharya S.S."/>
            <person name="Shirouzu T."/>
            <person name="Yoshinaga Y."/>
            <person name="Martin F.M."/>
            <person name="Grigoriev I.V."/>
            <person name="Hibbett D.S."/>
        </authorList>
    </citation>
    <scope>NUCLEOTIDE SEQUENCE [LARGE SCALE GENOMIC DNA]</scope>
    <source>
        <strain evidence="2 3">HHB9708</strain>
    </source>
</reference>
<evidence type="ECO:0000259" key="1">
    <source>
        <dbReference type="PROSITE" id="PS50011"/>
    </source>
</evidence>
<feature type="domain" description="Protein kinase" evidence="1">
    <location>
        <begin position="1"/>
        <end position="222"/>
    </location>
</feature>
<name>A0A164NZ02_9AGAM</name>
<accession>A0A164NZ02</accession>
<dbReference type="InterPro" id="IPR011009">
    <property type="entry name" value="Kinase-like_dom_sf"/>
</dbReference>
<dbReference type="OrthoDB" id="5979581at2759"/>
<protein>
    <recommendedName>
        <fullName evidence="1">Protein kinase domain-containing protein</fullName>
    </recommendedName>
</protein>
<dbReference type="Proteomes" id="UP000076722">
    <property type="component" value="Unassembled WGS sequence"/>
</dbReference>
<dbReference type="InterPro" id="IPR050235">
    <property type="entry name" value="CK1_Ser-Thr_kinase"/>
</dbReference>
<keyword evidence="3" id="KW-1185">Reference proteome</keyword>
<dbReference type="AlphaFoldDB" id="A0A164NZ02"/>
<dbReference type="GO" id="GO:0004672">
    <property type="term" value="F:protein kinase activity"/>
    <property type="evidence" value="ECO:0007669"/>
    <property type="project" value="InterPro"/>
</dbReference>
<gene>
    <name evidence="2" type="ORF">SISNIDRAFT_470349</name>
</gene>
<evidence type="ECO:0000313" key="2">
    <source>
        <dbReference type="EMBL" id="KZS88186.1"/>
    </source>
</evidence>
<dbReference type="InterPro" id="IPR000719">
    <property type="entry name" value="Prot_kinase_dom"/>
</dbReference>
<dbReference type="PANTHER" id="PTHR11909">
    <property type="entry name" value="CASEIN KINASE-RELATED"/>
    <property type="match status" value="1"/>
</dbReference>
<evidence type="ECO:0000313" key="3">
    <source>
        <dbReference type="Proteomes" id="UP000076722"/>
    </source>
</evidence>
<dbReference type="PROSITE" id="PS50011">
    <property type="entry name" value="PROTEIN_KINASE_DOM"/>
    <property type="match status" value="1"/>
</dbReference>
<dbReference type="GO" id="GO:0005524">
    <property type="term" value="F:ATP binding"/>
    <property type="evidence" value="ECO:0007669"/>
    <property type="project" value="InterPro"/>
</dbReference>
<proteinExistence type="predicted"/>
<dbReference type="SUPFAM" id="SSF56112">
    <property type="entry name" value="Protein kinase-like (PK-like)"/>
    <property type="match status" value="1"/>
</dbReference>